<organism evidence="1">
    <name type="scientific">Anguilla anguilla</name>
    <name type="common">European freshwater eel</name>
    <name type="synonym">Muraena anguilla</name>
    <dbReference type="NCBI Taxonomy" id="7936"/>
    <lineage>
        <taxon>Eukaryota</taxon>
        <taxon>Metazoa</taxon>
        <taxon>Chordata</taxon>
        <taxon>Craniata</taxon>
        <taxon>Vertebrata</taxon>
        <taxon>Euteleostomi</taxon>
        <taxon>Actinopterygii</taxon>
        <taxon>Neopterygii</taxon>
        <taxon>Teleostei</taxon>
        <taxon>Anguilliformes</taxon>
        <taxon>Anguillidae</taxon>
        <taxon>Anguilla</taxon>
    </lineage>
</organism>
<proteinExistence type="predicted"/>
<reference evidence="1" key="2">
    <citation type="journal article" date="2015" name="Fish Shellfish Immunol.">
        <title>Early steps in the European eel (Anguilla anguilla)-Vibrio vulnificus interaction in the gills: Role of the RtxA13 toxin.</title>
        <authorList>
            <person name="Callol A."/>
            <person name="Pajuelo D."/>
            <person name="Ebbesson L."/>
            <person name="Teles M."/>
            <person name="MacKenzie S."/>
            <person name="Amaro C."/>
        </authorList>
    </citation>
    <scope>NUCLEOTIDE SEQUENCE</scope>
</reference>
<protein>
    <submittedName>
        <fullName evidence="1">Uncharacterized protein</fullName>
    </submittedName>
</protein>
<dbReference type="EMBL" id="GBXM01079844">
    <property type="protein sequence ID" value="JAH28733.1"/>
    <property type="molecule type" value="Transcribed_RNA"/>
</dbReference>
<name>A0A0E9RK85_ANGAN</name>
<evidence type="ECO:0000313" key="1">
    <source>
        <dbReference type="EMBL" id="JAH28733.1"/>
    </source>
</evidence>
<accession>A0A0E9RK85</accession>
<reference evidence="1" key="1">
    <citation type="submission" date="2014-11" db="EMBL/GenBank/DDBJ databases">
        <authorList>
            <person name="Amaro Gonzalez C."/>
        </authorList>
    </citation>
    <scope>NUCLEOTIDE SEQUENCE</scope>
</reference>
<sequence>MDLKQAYHGLAYPMASLTPALSFTHPSLSLPPPSLPLSFFPYLCIYLFIRTLEQEGRVQCDY</sequence>
<dbReference type="AlphaFoldDB" id="A0A0E9RK85"/>